<dbReference type="RefSeq" id="WP_252167601.1">
    <property type="nucleotide sequence ID" value="NZ_CP084930.1"/>
</dbReference>
<evidence type="ECO:0000256" key="2">
    <source>
        <dbReference type="ARBA" id="ARBA00023027"/>
    </source>
</evidence>
<evidence type="ECO:0000259" key="4">
    <source>
        <dbReference type="Pfam" id="PF00389"/>
    </source>
</evidence>
<dbReference type="SUPFAM" id="SSF52283">
    <property type="entry name" value="Formate/glycerate dehydrogenase catalytic domain-like"/>
    <property type="match status" value="1"/>
</dbReference>
<evidence type="ECO:0000256" key="3">
    <source>
        <dbReference type="RuleBase" id="RU003719"/>
    </source>
</evidence>
<dbReference type="EMBL" id="CP084930">
    <property type="protein sequence ID" value="USI73795.1"/>
    <property type="molecule type" value="Genomic_DNA"/>
</dbReference>
<sequence>MTALPRIAIAHSQLGSVVPPLRAHYTVLPLWEAPDPAALAETRILVAAGELPLPDAVFEAMPRLGLIAVFSVGYDGIDVAAMRRRGLEVSHARDANHEDVADHAIGLILAHRRKIVAGEALLRAGLWGTGPKLLTRALGGARLGLVGLGAIGGAIARRAEAMRMTVGWWGPRAKPDAPWPRADSLTALARASDIMVLTARATEDNRAMIDAGVLDALGPEGLLVNVSRGQLIDEPALIAALRDGRLGGAALDVYTVEPTPADMWADVPNTLLTPHSAGATDQALAEMQRQLRANIDAFLAGRPVLSPAA</sequence>
<evidence type="ECO:0000259" key="5">
    <source>
        <dbReference type="Pfam" id="PF02826"/>
    </source>
</evidence>
<feature type="domain" description="D-isomer specific 2-hydroxyacid dehydrogenase catalytic" evidence="4">
    <location>
        <begin position="38"/>
        <end position="306"/>
    </location>
</feature>
<dbReference type="SUPFAM" id="SSF51735">
    <property type="entry name" value="NAD(P)-binding Rossmann-fold domains"/>
    <property type="match status" value="1"/>
</dbReference>
<dbReference type="CDD" id="cd12156">
    <property type="entry name" value="HPPR"/>
    <property type="match status" value="1"/>
</dbReference>
<protein>
    <submittedName>
        <fullName evidence="6">2-hydroxyacid dehydrogenase</fullName>
    </submittedName>
</protein>
<organism evidence="6 7">
    <name type="scientific">Sphingomonas morindae</name>
    <dbReference type="NCBI Taxonomy" id="1541170"/>
    <lineage>
        <taxon>Bacteria</taxon>
        <taxon>Pseudomonadati</taxon>
        <taxon>Pseudomonadota</taxon>
        <taxon>Alphaproteobacteria</taxon>
        <taxon>Sphingomonadales</taxon>
        <taxon>Sphingomonadaceae</taxon>
        <taxon>Sphingomonas</taxon>
    </lineage>
</organism>
<dbReference type="InterPro" id="IPR050223">
    <property type="entry name" value="D-isomer_2-hydroxyacid_DH"/>
</dbReference>
<reference evidence="6" key="1">
    <citation type="journal article" date="2022" name="Toxins">
        <title>Genomic Analysis of Sphingopyxis sp. USTB-05 for Biodegrading Cyanobacterial Hepatotoxins.</title>
        <authorList>
            <person name="Liu C."/>
            <person name="Xu Q."/>
            <person name="Zhao Z."/>
            <person name="Zhang H."/>
            <person name="Liu X."/>
            <person name="Yin C."/>
            <person name="Liu Y."/>
            <person name="Yan H."/>
        </authorList>
    </citation>
    <scope>NUCLEOTIDE SEQUENCE</scope>
    <source>
        <strain evidence="6">NBD5</strain>
    </source>
</reference>
<keyword evidence="2" id="KW-0520">NAD</keyword>
<comment type="similarity">
    <text evidence="3">Belongs to the D-isomer specific 2-hydroxyacid dehydrogenase family.</text>
</comment>
<dbReference type="PANTHER" id="PTHR10996:SF178">
    <property type="entry name" value="2-HYDROXYACID DEHYDROGENASE YGL185C-RELATED"/>
    <property type="match status" value="1"/>
</dbReference>
<keyword evidence="7" id="KW-1185">Reference proteome</keyword>
<dbReference type="Proteomes" id="UP001056937">
    <property type="component" value="Chromosome 1"/>
</dbReference>
<accession>A0ABY4XA21</accession>
<evidence type="ECO:0000313" key="6">
    <source>
        <dbReference type="EMBL" id="USI73795.1"/>
    </source>
</evidence>
<proteinExistence type="inferred from homology"/>
<dbReference type="PANTHER" id="PTHR10996">
    <property type="entry name" value="2-HYDROXYACID DEHYDROGENASE-RELATED"/>
    <property type="match status" value="1"/>
</dbReference>
<dbReference type="Pfam" id="PF00389">
    <property type="entry name" value="2-Hacid_dh"/>
    <property type="match status" value="1"/>
</dbReference>
<gene>
    <name evidence="6" type="ORF">LHA26_04825</name>
</gene>
<feature type="domain" description="D-isomer specific 2-hydroxyacid dehydrogenase NAD-binding" evidence="5">
    <location>
        <begin position="105"/>
        <end position="277"/>
    </location>
</feature>
<dbReference type="Gene3D" id="3.40.50.720">
    <property type="entry name" value="NAD(P)-binding Rossmann-like Domain"/>
    <property type="match status" value="2"/>
</dbReference>
<dbReference type="Pfam" id="PF02826">
    <property type="entry name" value="2-Hacid_dh_C"/>
    <property type="match status" value="1"/>
</dbReference>
<keyword evidence="1 3" id="KW-0560">Oxidoreductase</keyword>
<evidence type="ECO:0000313" key="7">
    <source>
        <dbReference type="Proteomes" id="UP001056937"/>
    </source>
</evidence>
<dbReference type="InterPro" id="IPR006140">
    <property type="entry name" value="D-isomer_DH_NAD-bd"/>
</dbReference>
<dbReference type="InterPro" id="IPR036291">
    <property type="entry name" value="NAD(P)-bd_dom_sf"/>
</dbReference>
<dbReference type="InterPro" id="IPR006139">
    <property type="entry name" value="D-isomer_2_OHA_DH_cat_dom"/>
</dbReference>
<evidence type="ECO:0000256" key="1">
    <source>
        <dbReference type="ARBA" id="ARBA00023002"/>
    </source>
</evidence>
<name>A0ABY4XA21_9SPHN</name>